<feature type="domain" description="Prolow-density lipoprotein receptor-related protein 1-like beta-propeller" evidence="2">
    <location>
        <begin position="203"/>
        <end position="465"/>
    </location>
</feature>
<dbReference type="InterPro" id="IPR032485">
    <property type="entry name" value="LRP1-like_beta_prop"/>
</dbReference>
<dbReference type="OrthoDB" id="1889751at2"/>
<feature type="transmembrane region" description="Helical" evidence="1">
    <location>
        <begin position="40"/>
        <end position="57"/>
    </location>
</feature>
<evidence type="ECO:0000313" key="3">
    <source>
        <dbReference type="EMBL" id="SFC00473.1"/>
    </source>
</evidence>
<dbReference type="SUPFAM" id="SSF69304">
    <property type="entry name" value="Tricorn protease N-terminal domain"/>
    <property type="match status" value="1"/>
</dbReference>
<feature type="transmembrane region" description="Helical" evidence="1">
    <location>
        <begin position="154"/>
        <end position="173"/>
    </location>
</feature>
<dbReference type="STRING" id="753702.SAMN04488102_102168"/>
<dbReference type="RefSeq" id="WP_091528493.1">
    <property type="nucleotide sequence ID" value="NZ_FOLT01000002.1"/>
</dbReference>
<evidence type="ECO:0000313" key="4">
    <source>
        <dbReference type="Proteomes" id="UP000199612"/>
    </source>
</evidence>
<evidence type="ECO:0000256" key="1">
    <source>
        <dbReference type="SAM" id="Phobius"/>
    </source>
</evidence>
<sequence length="489" mass="55959">MKEVKNWLNIAVRGTVLIYLPLALLFYWSYQSVFSMGPGIHWIFIVLYLLAFLRWLIAKYRHQSIEEEVQSFEGLDRLIEQGRFEVIDKRQTEMTVRPTFDTPFNLILNDKISLYYANNNLRIEGPKHYITILAKNIRGEESLWTRKSMSSLKFIYMAFIVLLPVLMDSNLVWSMNVLRHNSFSNVSEEVEAVSETVSGNALENTVNGGYAVETDEYIFYVEDHMDLVRTDKQFENAEYLIQREGGHGIRNLNVVGEWLYFTKGETIERMKLDGSEHTTLFSLSFPSEMQIYGNGIYFSTWQDDNSIYRMDLNGQNLEQLIDIRAYSFSIHDDRLLVSHEKQGQAVVESFDLNGEDPEIVLDSYAENLMVWDGYYYYLGDESLLYRSEIGEDSDPELLVDTHVSAYMPTDQGIVFALSSLSEGYSGEGIYMMSTDGGDEELLSASSSVEGLAKVGDAVLFTAAESYGEHTLKRIDLESGRTDVLESAKQ</sequence>
<dbReference type="Proteomes" id="UP000199612">
    <property type="component" value="Unassembled WGS sequence"/>
</dbReference>
<proteinExistence type="predicted"/>
<dbReference type="InterPro" id="IPR011042">
    <property type="entry name" value="6-blade_b-propeller_TolB-like"/>
</dbReference>
<dbReference type="PANTHER" id="PTHR32256:SF17">
    <property type="entry name" value="EGF-LIKE DOMAIN-CONTAINING PROTEIN"/>
    <property type="match status" value="1"/>
</dbReference>
<name>A0A1I1FTT0_9LACT</name>
<feature type="transmembrane region" description="Helical" evidence="1">
    <location>
        <begin position="7"/>
        <end position="28"/>
    </location>
</feature>
<evidence type="ECO:0000259" key="2">
    <source>
        <dbReference type="Pfam" id="PF16472"/>
    </source>
</evidence>
<dbReference type="EMBL" id="FOLT01000002">
    <property type="protein sequence ID" value="SFC00473.1"/>
    <property type="molecule type" value="Genomic_DNA"/>
</dbReference>
<keyword evidence="1" id="KW-0472">Membrane</keyword>
<dbReference type="AlphaFoldDB" id="A0A1I1FTT0"/>
<dbReference type="InterPro" id="IPR053369">
    <property type="entry name" value="SrfA-induced_signal"/>
</dbReference>
<keyword evidence="1" id="KW-1133">Transmembrane helix</keyword>
<protein>
    <recommendedName>
        <fullName evidence="2">Prolow-density lipoprotein receptor-related protein 1-like beta-propeller domain-containing protein</fullName>
    </recommendedName>
</protein>
<gene>
    <name evidence="3" type="ORF">SAMN04488102_102168</name>
</gene>
<reference evidence="4" key="1">
    <citation type="submission" date="2016-10" db="EMBL/GenBank/DDBJ databases">
        <authorList>
            <person name="Varghese N."/>
            <person name="Submissions S."/>
        </authorList>
    </citation>
    <scope>NUCLEOTIDE SEQUENCE [LARGE SCALE GENOMIC DNA]</scope>
    <source>
        <strain evidence="4">DSM 23664</strain>
    </source>
</reference>
<dbReference type="Pfam" id="PF16472">
    <property type="entry name" value="DUF5050"/>
    <property type="match status" value="1"/>
</dbReference>
<dbReference type="PANTHER" id="PTHR32256">
    <property type="match status" value="1"/>
</dbReference>
<keyword evidence="4" id="KW-1185">Reference proteome</keyword>
<organism evidence="3 4">
    <name type="scientific">Alkalibacterium subtropicum</name>
    <dbReference type="NCBI Taxonomy" id="753702"/>
    <lineage>
        <taxon>Bacteria</taxon>
        <taxon>Bacillati</taxon>
        <taxon>Bacillota</taxon>
        <taxon>Bacilli</taxon>
        <taxon>Lactobacillales</taxon>
        <taxon>Carnobacteriaceae</taxon>
        <taxon>Alkalibacterium</taxon>
    </lineage>
</organism>
<keyword evidence="1" id="KW-0812">Transmembrane</keyword>
<dbReference type="Gene3D" id="2.120.10.30">
    <property type="entry name" value="TolB, C-terminal domain"/>
    <property type="match status" value="1"/>
</dbReference>
<accession>A0A1I1FTT0</accession>